<dbReference type="Pfam" id="PF17675">
    <property type="entry name" value="APG6_N"/>
    <property type="match status" value="1"/>
</dbReference>
<evidence type="ECO:0000313" key="6">
    <source>
        <dbReference type="Proteomes" id="UP000045706"/>
    </source>
</evidence>
<evidence type="ECO:0000256" key="3">
    <source>
        <dbReference type="SAM" id="MobiDB-lite"/>
    </source>
</evidence>
<dbReference type="PANTHER" id="PTHR12768:SF4">
    <property type="entry name" value="BECLIN-1"/>
    <property type="match status" value="1"/>
</dbReference>
<evidence type="ECO:0000259" key="4">
    <source>
        <dbReference type="PROSITE" id="PS50893"/>
    </source>
</evidence>
<dbReference type="GO" id="GO:0034271">
    <property type="term" value="C:phosphatidylinositol 3-kinase complex, class III, type I"/>
    <property type="evidence" value="ECO:0007669"/>
    <property type="project" value="TreeGrafter"/>
</dbReference>
<dbReference type="AlphaFoldDB" id="A0A0G4KMM1"/>
<dbReference type="InterPro" id="IPR007243">
    <property type="entry name" value="Atg6/Beclin"/>
</dbReference>
<dbReference type="GO" id="GO:0000045">
    <property type="term" value="P:autophagosome assembly"/>
    <property type="evidence" value="ECO:0007669"/>
    <property type="project" value="TreeGrafter"/>
</dbReference>
<feature type="compositionally biased region" description="Low complexity" evidence="3">
    <location>
        <begin position="35"/>
        <end position="48"/>
    </location>
</feature>
<dbReference type="GO" id="GO:0034272">
    <property type="term" value="C:phosphatidylinositol 3-kinase complex, class III, type II"/>
    <property type="evidence" value="ECO:0007669"/>
    <property type="project" value="TreeGrafter"/>
</dbReference>
<dbReference type="GO" id="GO:0030674">
    <property type="term" value="F:protein-macromolecule adaptor activity"/>
    <property type="evidence" value="ECO:0007669"/>
    <property type="project" value="TreeGrafter"/>
</dbReference>
<feature type="region of interest" description="Disordered" evidence="3">
    <location>
        <begin position="92"/>
        <end position="124"/>
    </location>
</feature>
<reference evidence="6" key="1">
    <citation type="submission" date="2015-05" db="EMBL/GenBank/DDBJ databases">
        <authorList>
            <person name="Fogelqvist Johan"/>
        </authorList>
    </citation>
    <scope>NUCLEOTIDE SEQUENCE [LARGE SCALE GENOMIC DNA]</scope>
</reference>
<evidence type="ECO:0000256" key="2">
    <source>
        <dbReference type="SAM" id="Coils"/>
    </source>
</evidence>
<organism evidence="5 6">
    <name type="scientific">Verticillium longisporum</name>
    <name type="common">Verticillium dahliae var. longisporum</name>
    <dbReference type="NCBI Taxonomy" id="100787"/>
    <lineage>
        <taxon>Eukaryota</taxon>
        <taxon>Fungi</taxon>
        <taxon>Dikarya</taxon>
        <taxon>Ascomycota</taxon>
        <taxon>Pezizomycotina</taxon>
        <taxon>Sordariomycetes</taxon>
        <taxon>Hypocreomycetidae</taxon>
        <taxon>Glomerellales</taxon>
        <taxon>Plectosphaerellaceae</taxon>
        <taxon>Verticillium</taxon>
    </lineage>
</organism>
<dbReference type="InterPro" id="IPR040455">
    <property type="entry name" value="Atg6_BARA"/>
</dbReference>
<dbReference type="InterPro" id="IPR041691">
    <property type="entry name" value="Atg6/beclin_CC"/>
</dbReference>
<dbReference type="InterPro" id="IPR003439">
    <property type="entry name" value="ABC_transporter-like_ATP-bd"/>
</dbReference>
<feature type="region of interest" description="Disordered" evidence="3">
    <location>
        <begin position="35"/>
        <end position="54"/>
    </location>
</feature>
<dbReference type="EMBL" id="CVQI01001891">
    <property type="protein sequence ID" value="CRK11037.1"/>
    <property type="molecule type" value="Genomic_DNA"/>
</dbReference>
<evidence type="ECO:0000313" key="5">
    <source>
        <dbReference type="EMBL" id="CRK11037.1"/>
    </source>
</evidence>
<dbReference type="PROSITE" id="PS50893">
    <property type="entry name" value="ABC_TRANSPORTER_2"/>
    <property type="match status" value="1"/>
</dbReference>
<gene>
    <name evidence="5" type="ORF">BN1723_009244</name>
</gene>
<evidence type="ECO:0000256" key="1">
    <source>
        <dbReference type="ARBA" id="ARBA00005965"/>
    </source>
</evidence>
<dbReference type="SUPFAM" id="SSF52540">
    <property type="entry name" value="P-loop containing nucleoside triphosphate hydrolases"/>
    <property type="match status" value="1"/>
</dbReference>
<feature type="domain" description="ABC transporter" evidence="4">
    <location>
        <begin position="77"/>
        <end position="336"/>
    </location>
</feature>
<dbReference type="Pfam" id="PF04111">
    <property type="entry name" value="APG6"/>
    <property type="match status" value="1"/>
</dbReference>
<dbReference type="GO" id="GO:0045324">
    <property type="term" value="P:late endosome to vacuole transport"/>
    <property type="evidence" value="ECO:0007669"/>
    <property type="project" value="TreeGrafter"/>
</dbReference>
<dbReference type="InterPro" id="IPR027417">
    <property type="entry name" value="P-loop_NTPase"/>
</dbReference>
<dbReference type="GO" id="GO:0006995">
    <property type="term" value="P:cellular response to nitrogen starvation"/>
    <property type="evidence" value="ECO:0007669"/>
    <property type="project" value="TreeGrafter"/>
</dbReference>
<proteinExistence type="inferred from homology"/>
<dbReference type="InterPro" id="IPR038274">
    <property type="entry name" value="Atg6/Beclin_C_sf"/>
</dbReference>
<name>A0A0G4KMM1_VERLO</name>
<accession>A0A0G4KMM1</accession>
<dbReference type="GO" id="GO:0043548">
    <property type="term" value="F:phosphatidylinositol 3-kinase binding"/>
    <property type="evidence" value="ECO:0007669"/>
    <property type="project" value="TreeGrafter"/>
</dbReference>
<dbReference type="PANTHER" id="PTHR12768">
    <property type="entry name" value="BECLIN 1"/>
    <property type="match status" value="1"/>
</dbReference>
<protein>
    <recommendedName>
        <fullName evidence="4">ABC transporter domain-containing protein</fullName>
    </recommendedName>
</protein>
<feature type="compositionally biased region" description="Low complexity" evidence="3">
    <location>
        <begin position="103"/>
        <end position="119"/>
    </location>
</feature>
<comment type="similarity">
    <text evidence="1">Belongs to the beclin family.</text>
</comment>
<dbReference type="GO" id="GO:0000407">
    <property type="term" value="C:phagophore assembly site"/>
    <property type="evidence" value="ECO:0007669"/>
    <property type="project" value="TreeGrafter"/>
</dbReference>
<dbReference type="GO" id="GO:0016887">
    <property type="term" value="F:ATP hydrolysis activity"/>
    <property type="evidence" value="ECO:0007669"/>
    <property type="project" value="InterPro"/>
</dbReference>
<dbReference type="GO" id="GO:0005524">
    <property type="term" value="F:ATP binding"/>
    <property type="evidence" value="ECO:0007669"/>
    <property type="project" value="InterPro"/>
</dbReference>
<sequence>MYCQKCRTPLKLDSSLDELNPAAYDLLVANSSQQQLKQSQLSKASSPQDQQRKALYDRVAQNAAPAMFKRNAGGGSQRDPNMSFIYLTESQVAQPLSSRHEPSNTNRRSTRPNRSTETNGTREMAKTHEIERIHKLHEILSARSDIDHPVCVECTDMLVEGLQKKLEAANKERDAYVGFLKQAQAQQPSEEDIKKQQQSLEKARQAEAEASAELLKLEKEKAAVDEEILGLEDEARAGGQKWRVTLARAIYSRAGILVFDDIFSAVDAHVGRHIFEKCLTGPLSKGRTRILVTHHVALCESKTRYIVELGDGTVQHNGLLSELDEDGTLQLIKSHEQSHADNIGDDEATAVNSEQASDVDVDAIQILENEDTDGGVIKKVPSKSARQFVEDETLVAGRGGDLPLGLTFMHRKFDNAMVAFLELVRQLGAYVHRQTSAEGHPLSLPYKIEGDKIHDVCITLGIAQDDGWTKACKLTLTCCKFLLAHASNVSSNARNGGN</sequence>
<dbReference type="Proteomes" id="UP000045706">
    <property type="component" value="Unassembled WGS sequence"/>
</dbReference>
<feature type="coiled-coil region" evidence="2">
    <location>
        <begin position="152"/>
        <end position="234"/>
    </location>
</feature>
<dbReference type="GO" id="GO:0000423">
    <property type="term" value="P:mitophagy"/>
    <property type="evidence" value="ECO:0007669"/>
    <property type="project" value="TreeGrafter"/>
</dbReference>
<dbReference type="Gene3D" id="1.10.418.40">
    <property type="entry name" value="Autophagy protein 6/Beclin 1"/>
    <property type="match status" value="1"/>
</dbReference>
<dbReference type="Gene3D" id="3.40.50.300">
    <property type="entry name" value="P-loop containing nucleotide triphosphate hydrolases"/>
    <property type="match status" value="1"/>
</dbReference>
<keyword evidence="2" id="KW-0175">Coiled coil</keyword>